<keyword evidence="8" id="KW-1185">Reference proteome</keyword>
<accession>A0A1S2XDD4</accession>
<dbReference type="InterPro" id="IPR036514">
    <property type="entry name" value="SGNH_hydro_sf"/>
</dbReference>
<comment type="similarity">
    <text evidence="2">Belongs to the 'GDSL' lipolytic enzyme family.</text>
</comment>
<dbReference type="PANTHER" id="PTHR45650">
    <property type="entry name" value="GDSL-LIKE LIPASE/ACYLHYDROLASE-RELATED"/>
    <property type="match status" value="1"/>
</dbReference>
<name>A0A1S2XDD4_CICAR</name>
<dbReference type="RefSeq" id="XP_004486540.1">
    <property type="nucleotide sequence ID" value="XM_004486483.3"/>
</dbReference>
<dbReference type="InterPro" id="IPR051238">
    <property type="entry name" value="GDSL_esterase/lipase"/>
</dbReference>
<dbReference type="eggNOG" id="ENOG502QTUA">
    <property type="taxonomic scope" value="Eukaryota"/>
</dbReference>
<evidence type="ECO:0000256" key="2">
    <source>
        <dbReference type="ARBA" id="ARBA00008668"/>
    </source>
</evidence>
<dbReference type="OrthoDB" id="1600564at2759"/>
<evidence type="ECO:0000256" key="5">
    <source>
        <dbReference type="ARBA" id="ARBA00022801"/>
    </source>
</evidence>
<dbReference type="GO" id="GO:0016788">
    <property type="term" value="F:hydrolase activity, acting on ester bonds"/>
    <property type="evidence" value="ECO:0007669"/>
    <property type="project" value="InterPro"/>
</dbReference>
<comment type="subcellular location">
    <subcellularLocation>
        <location evidence="1">Secreted</location>
    </subcellularLocation>
</comment>
<evidence type="ECO:0000256" key="7">
    <source>
        <dbReference type="ARBA" id="ARBA00023098"/>
    </source>
</evidence>
<dbReference type="InterPro" id="IPR001087">
    <property type="entry name" value="GDSL"/>
</dbReference>
<keyword evidence="6" id="KW-0442">Lipid degradation</keyword>
<sequence>MSLYLSKTLILGIMFRICMVLLSFKISISYDIQASFIFGDSLLDVGNNNYISSLAKANHYPYGIDFGMPTGRFCNGRTVLDVIEQELRLGFSPPYLSPTTSGSVILKGVNYASAAAGILNYSGHIFGGRINFDAQIDNFANTREEIINKIGVPATLNLLKNALFTVAFGSNDFLDNYLTPPISVPEMELLSPKSFVVIMISTFRVQLTRLFNLGARKMVVVNVGPIGCIPFMRDFNPQAGNKCVTFPNQLAQLFNTQLKRLIEELRNNLEGSLVVYADVYHIMEDIIMNYNKYGFENPNSACCHLAGRFGGLIPCDGYSKICVDRSKYVFWDTFHPSDSVNVIIAKRLLNGDVNDVSPINVWQLLQA</sequence>
<keyword evidence="4" id="KW-0732">Signal</keyword>
<keyword evidence="7" id="KW-0443">Lipid metabolism</keyword>
<dbReference type="GO" id="GO:0016042">
    <property type="term" value="P:lipid catabolic process"/>
    <property type="evidence" value="ECO:0007669"/>
    <property type="project" value="UniProtKB-KW"/>
</dbReference>
<protein>
    <submittedName>
        <fullName evidence="9">GDSL esterase/lipase At4g16230-like isoform X1</fullName>
    </submittedName>
</protein>
<dbReference type="KEGG" id="cam:101497002"/>
<dbReference type="SUPFAM" id="SSF52266">
    <property type="entry name" value="SGNH hydrolase"/>
    <property type="match status" value="1"/>
</dbReference>
<evidence type="ECO:0000313" key="8">
    <source>
        <dbReference type="Proteomes" id="UP000087171"/>
    </source>
</evidence>
<proteinExistence type="inferred from homology"/>
<evidence type="ECO:0000256" key="4">
    <source>
        <dbReference type="ARBA" id="ARBA00022729"/>
    </source>
</evidence>
<keyword evidence="3" id="KW-0964">Secreted</keyword>
<dbReference type="CDD" id="cd01837">
    <property type="entry name" value="SGNH_plant_lipase_like"/>
    <property type="match status" value="1"/>
</dbReference>
<dbReference type="InterPro" id="IPR035669">
    <property type="entry name" value="SGNH_plant_lipase-like"/>
</dbReference>
<evidence type="ECO:0000313" key="9">
    <source>
        <dbReference type="RefSeq" id="XP_004486540.1"/>
    </source>
</evidence>
<organism evidence="8 9">
    <name type="scientific">Cicer arietinum</name>
    <name type="common">Chickpea</name>
    <name type="synonym">Garbanzo</name>
    <dbReference type="NCBI Taxonomy" id="3827"/>
    <lineage>
        <taxon>Eukaryota</taxon>
        <taxon>Viridiplantae</taxon>
        <taxon>Streptophyta</taxon>
        <taxon>Embryophyta</taxon>
        <taxon>Tracheophyta</taxon>
        <taxon>Spermatophyta</taxon>
        <taxon>Magnoliopsida</taxon>
        <taxon>eudicotyledons</taxon>
        <taxon>Gunneridae</taxon>
        <taxon>Pentapetalae</taxon>
        <taxon>rosids</taxon>
        <taxon>fabids</taxon>
        <taxon>Fabales</taxon>
        <taxon>Fabaceae</taxon>
        <taxon>Papilionoideae</taxon>
        <taxon>50 kb inversion clade</taxon>
        <taxon>NPAAA clade</taxon>
        <taxon>Hologalegina</taxon>
        <taxon>IRL clade</taxon>
        <taxon>Cicereae</taxon>
        <taxon>Cicer</taxon>
    </lineage>
</organism>
<reference evidence="9" key="2">
    <citation type="submission" date="2025-08" db="UniProtKB">
        <authorList>
            <consortium name="RefSeq"/>
        </authorList>
    </citation>
    <scope>IDENTIFICATION</scope>
    <source>
        <tissue evidence="9">Etiolated seedlings</tissue>
    </source>
</reference>
<dbReference type="PANTHER" id="PTHR45650:SF88">
    <property type="entry name" value="GDSL-LIKE LIPASE_ACYLHYDROLASE SUPERFAMILY PROTEIN"/>
    <property type="match status" value="1"/>
</dbReference>
<dbReference type="Pfam" id="PF00657">
    <property type="entry name" value="Lipase_GDSL"/>
    <property type="match status" value="1"/>
</dbReference>
<evidence type="ECO:0000256" key="3">
    <source>
        <dbReference type="ARBA" id="ARBA00022525"/>
    </source>
</evidence>
<keyword evidence="5" id="KW-0378">Hydrolase</keyword>
<dbReference type="PaxDb" id="3827-XP_004486540.1"/>
<gene>
    <name evidence="9" type="primary">LOC101497002</name>
</gene>
<dbReference type="AlphaFoldDB" id="A0A1S2XDD4"/>
<dbReference type="Proteomes" id="UP000087171">
    <property type="component" value="Chromosome Ca1"/>
</dbReference>
<evidence type="ECO:0000256" key="1">
    <source>
        <dbReference type="ARBA" id="ARBA00004613"/>
    </source>
</evidence>
<reference evidence="8" key="1">
    <citation type="journal article" date="2013" name="Nat. Biotechnol.">
        <title>Draft genome sequence of chickpea (Cicer arietinum) provides a resource for trait improvement.</title>
        <authorList>
            <person name="Varshney R.K."/>
            <person name="Song C."/>
            <person name="Saxena R.K."/>
            <person name="Azam S."/>
            <person name="Yu S."/>
            <person name="Sharpe A.G."/>
            <person name="Cannon S."/>
            <person name="Baek J."/>
            <person name="Rosen B.D."/>
            <person name="Tar'an B."/>
            <person name="Millan T."/>
            <person name="Zhang X."/>
            <person name="Ramsay L.D."/>
            <person name="Iwata A."/>
            <person name="Wang Y."/>
            <person name="Nelson W."/>
            <person name="Farmer A.D."/>
            <person name="Gaur P.M."/>
            <person name="Soderlund C."/>
            <person name="Penmetsa R.V."/>
            <person name="Xu C."/>
            <person name="Bharti A.K."/>
            <person name="He W."/>
            <person name="Winter P."/>
            <person name="Zhao S."/>
            <person name="Hane J.K."/>
            <person name="Carrasquilla-Garcia N."/>
            <person name="Condie J.A."/>
            <person name="Upadhyaya H.D."/>
            <person name="Luo M.C."/>
            <person name="Thudi M."/>
            <person name="Gowda C.L."/>
            <person name="Singh N.P."/>
            <person name="Lichtenzveig J."/>
            <person name="Gali K.K."/>
            <person name="Rubio J."/>
            <person name="Nadarajan N."/>
            <person name="Dolezel J."/>
            <person name="Bansal K.C."/>
            <person name="Xu X."/>
            <person name="Edwards D."/>
            <person name="Zhang G."/>
            <person name="Kahl G."/>
            <person name="Gil J."/>
            <person name="Singh K.B."/>
            <person name="Datta S.K."/>
            <person name="Jackson S.A."/>
            <person name="Wang J."/>
            <person name="Cook D.R."/>
        </authorList>
    </citation>
    <scope>NUCLEOTIDE SEQUENCE [LARGE SCALE GENOMIC DNA]</scope>
    <source>
        <strain evidence="8">cv. CDC Frontier</strain>
    </source>
</reference>
<dbReference type="Gene3D" id="3.40.50.1110">
    <property type="entry name" value="SGNH hydrolase"/>
    <property type="match status" value="1"/>
</dbReference>
<dbReference type="GeneID" id="101497002"/>
<evidence type="ECO:0000256" key="6">
    <source>
        <dbReference type="ARBA" id="ARBA00022963"/>
    </source>
</evidence>
<dbReference type="GO" id="GO:0005576">
    <property type="term" value="C:extracellular region"/>
    <property type="evidence" value="ECO:0007669"/>
    <property type="project" value="UniProtKB-SubCell"/>
</dbReference>